<accession>A0AA41UIN0</accession>
<comment type="caution">
    <text evidence="1">The sequence shown here is derived from an EMBL/GenBank/DDBJ whole genome shotgun (WGS) entry which is preliminary data.</text>
</comment>
<protein>
    <submittedName>
        <fullName evidence="1">Thioredoxin family protein</fullName>
    </submittedName>
</protein>
<keyword evidence="2" id="KW-1185">Reference proteome</keyword>
<organism evidence="1 2">
    <name type="scientific">Desulfatitalea alkaliphila</name>
    <dbReference type="NCBI Taxonomy" id="2929485"/>
    <lineage>
        <taxon>Bacteria</taxon>
        <taxon>Pseudomonadati</taxon>
        <taxon>Thermodesulfobacteriota</taxon>
        <taxon>Desulfobacteria</taxon>
        <taxon>Desulfobacterales</taxon>
        <taxon>Desulfosarcinaceae</taxon>
        <taxon>Desulfatitalea</taxon>
    </lineage>
</organism>
<dbReference type="EMBL" id="JALJRB010000003">
    <property type="protein sequence ID" value="MCJ8499722.1"/>
    <property type="molecule type" value="Genomic_DNA"/>
</dbReference>
<name>A0AA41UIN0_9BACT</name>
<evidence type="ECO:0000313" key="2">
    <source>
        <dbReference type="Proteomes" id="UP001165427"/>
    </source>
</evidence>
<evidence type="ECO:0000313" key="1">
    <source>
        <dbReference type="EMBL" id="MCJ8499722.1"/>
    </source>
</evidence>
<gene>
    <name evidence="1" type="ORF">MRX98_03985</name>
</gene>
<sequence>MGTNSRVKWLNDYDAGLEACRERKKPMFLDFFKDG</sequence>
<dbReference type="RefSeq" id="WP_246903187.1">
    <property type="nucleotide sequence ID" value="NZ_JALJRB010000003.1"/>
</dbReference>
<reference evidence="1" key="1">
    <citation type="submission" date="2022-04" db="EMBL/GenBank/DDBJ databases">
        <title>Desulfatitalea alkaliphila sp. nov., a novel anaerobic sulfate-reducing bacterium isolated from terrestrial mud volcano, Taman Peninsula, Russia.</title>
        <authorList>
            <person name="Khomyakova M.A."/>
            <person name="Merkel A.Y."/>
            <person name="Slobodkin A.I."/>
        </authorList>
    </citation>
    <scope>NUCLEOTIDE SEQUENCE</scope>
    <source>
        <strain evidence="1">M08but</strain>
    </source>
</reference>
<dbReference type="Gene3D" id="3.40.30.10">
    <property type="entry name" value="Glutaredoxin"/>
    <property type="match status" value="1"/>
</dbReference>
<dbReference type="AlphaFoldDB" id="A0AA41UIN0"/>
<proteinExistence type="predicted"/>
<dbReference type="Proteomes" id="UP001165427">
    <property type="component" value="Unassembled WGS sequence"/>
</dbReference>